<sequence>MSRKIFSNLPSCNIVVTKPEVEASPANPRLIISLMNSADAALSPPSRCALISTLYPEKKRFTTAEKGKQKESEQLPADTPAAVPPREYTPKVPYSVPAKATRKDREEMKCRKMLEDLTVRLPLMDAIQMMPAQLYEGIDLRENII</sequence>
<feature type="region of interest" description="Disordered" evidence="1">
    <location>
        <begin position="62"/>
        <end position="93"/>
    </location>
</feature>
<dbReference type="Proteomes" id="UP000823674">
    <property type="component" value="Chromosome A08"/>
</dbReference>
<evidence type="ECO:0000256" key="1">
    <source>
        <dbReference type="SAM" id="MobiDB-lite"/>
    </source>
</evidence>
<name>A0ABQ7LPR5_BRACM</name>
<keyword evidence="3" id="KW-1185">Reference proteome</keyword>
<evidence type="ECO:0000313" key="2">
    <source>
        <dbReference type="EMBL" id="KAG5388537.1"/>
    </source>
</evidence>
<dbReference type="EMBL" id="JADBGQ010000007">
    <property type="protein sequence ID" value="KAG5388537.1"/>
    <property type="molecule type" value="Genomic_DNA"/>
</dbReference>
<protein>
    <submittedName>
        <fullName evidence="2">Uncharacterized protein</fullName>
    </submittedName>
</protein>
<accession>A0ABQ7LPR5</accession>
<reference evidence="2 3" key="1">
    <citation type="submission" date="2021-03" db="EMBL/GenBank/DDBJ databases">
        <authorList>
            <person name="King G.J."/>
            <person name="Bancroft I."/>
            <person name="Baten A."/>
            <person name="Bloomfield J."/>
            <person name="Borpatragohain P."/>
            <person name="He Z."/>
            <person name="Irish N."/>
            <person name="Irwin J."/>
            <person name="Liu K."/>
            <person name="Mauleon R.P."/>
            <person name="Moore J."/>
            <person name="Morris R."/>
            <person name="Ostergaard L."/>
            <person name="Wang B."/>
            <person name="Wells R."/>
        </authorList>
    </citation>
    <scope>NUCLEOTIDE SEQUENCE [LARGE SCALE GENOMIC DNA]</scope>
    <source>
        <strain evidence="2">R-o-18</strain>
        <tissue evidence="2">Leaf</tissue>
    </source>
</reference>
<evidence type="ECO:0000313" key="3">
    <source>
        <dbReference type="Proteomes" id="UP000823674"/>
    </source>
</evidence>
<proteinExistence type="predicted"/>
<feature type="compositionally biased region" description="Basic and acidic residues" evidence="1">
    <location>
        <begin position="62"/>
        <end position="73"/>
    </location>
</feature>
<gene>
    <name evidence="2" type="primary">A08g503510.1_BraROA</name>
    <name evidence="2" type="ORF">IGI04_030078</name>
</gene>
<organism evidence="2 3">
    <name type="scientific">Brassica rapa subsp. trilocularis</name>
    <dbReference type="NCBI Taxonomy" id="1813537"/>
    <lineage>
        <taxon>Eukaryota</taxon>
        <taxon>Viridiplantae</taxon>
        <taxon>Streptophyta</taxon>
        <taxon>Embryophyta</taxon>
        <taxon>Tracheophyta</taxon>
        <taxon>Spermatophyta</taxon>
        <taxon>Magnoliopsida</taxon>
        <taxon>eudicotyledons</taxon>
        <taxon>Gunneridae</taxon>
        <taxon>Pentapetalae</taxon>
        <taxon>rosids</taxon>
        <taxon>malvids</taxon>
        <taxon>Brassicales</taxon>
        <taxon>Brassicaceae</taxon>
        <taxon>Brassiceae</taxon>
        <taxon>Brassica</taxon>
    </lineage>
</organism>
<comment type="caution">
    <text evidence="2">The sequence shown here is derived from an EMBL/GenBank/DDBJ whole genome shotgun (WGS) entry which is preliminary data.</text>
</comment>